<dbReference type="Pfam" id="PF01842">
    <property type="entry name" value="ACT"/>
    <property type="match status" value="1"/>
</dbReference>
<dbReference type="SUPFAM" id="SSF143548">
    <property type="entry name" value="Serine metabolism enzymes domain"/>
    <property type="match status" value="1"/>
</dbReference>
<evidence type="ECO:0000256" key="2">
    <source>
        <dbReference type="ARBA" id="ARBA00005854"/>
    </source>
</evidence>
<dbReference type="Pfam" id="PF02826">
    <property type="entry name" value="2-Hacid_dh_C"/>
    <property type="match status" value="1"/>
</dbReference>
<dbReference type="PROSITE" id="PS51671">
    <property type="entry name" value="ACT"/>
    <property type="match status" value="1"/>
</dbReference>
<dbReference type="GO" id="GO:0051287">
    <property type="term" value="F:NAD binding"/>
    <property type="evidence" value="ECO:0007669"/>
    <property type="project" value="InterPro"/>
</dbReference>
<dbReference type="PANTHER" id="PTHR42938:SF47">
    <property type="entry name" value="HYDROXYPYRUVATE REDUCTASE"/>
    <property type="match status" value="1"/>
</dbReference>
<proteinExistence type="inferred from homology"/>
<dbReference type="InterPro" id="IPR002912">
    <property type="entry name" value="ACT_dom"/>
</dbReference>
<dbReference type="InterPro" id="IPR006140">
    <property type="entry name" value="D-isomer_DH_NAD-bd"/>
</dbReference>
<dbReference type="PROSITE" id="PS00065">
    <property type="entry name" value="D_2_HYDROXYACID_DH_1"/>
    <property type="match status" value="1"/>
</dbReference>
<dbReference type="PANTHER" id="PTHR42938">
    <property type="entry name" value="FORMATE DEHYDROGENASE 1"/>
    <property type="match status" value="1"/>
</dbReference>
<sequence>ALIVRSATKVTSQLIASAPQLRVIARAGSGVDNVDLQAASDRGILVLNAPGANSISVAEHAFALIMSLARSIPRADAQMKNNKWEKKTFRGIELRGKVLGVIGLGRIGRELAHRARAFDMTVVAHDPFITTHLAQELGIELLPLPSLAKQADFISLHLPSTETTKEIVNAEFLDTCKADVRIINTARGDLIDESALSDAIHNGRIGGAGLDVYREEPPTDTALTGHVDVVATPHIAGSTTEAQELVGIEAATSVREYLRSGVVRSAVNYPSVGPEEFNRLRPYLLLVERMGSLLAQLADSSISGMGIRYYGELAQGSNEMLVGAALVGMFQHMLSSSVSLVNARSIAEQRGLEVIESRSTRPRNFTNLVSLKLQTETAEHWAEGAVFEPGQPRLVRLDDVEIEMPLEGTVLVIRNSDQPGVIGEVGTVLGRHNVNIATFALGRSTAGAIGAVRVGSPTEQSRVDTATLPGTILDDIREIGAVQSVHVVKL</sequence>
<dbReference type="Pfam" id="PF19304">
    <property type="entry name" value="PGDH_inter"/>
    <property type="match status" value="1"/>
</dbReference>
<dbReference type="Gene3D" id="3.30.1330.90">
    <property type="entry name" value="D-3-phosphoglycerate dehydrogenase, domain 3"/>
    <property type="match status" value="1"/>
</dbReference>
<name>A0A382CEY7_9ZZZZ</name>
<dbReference type="Gene3D" id="3.40.50.720">
    <property type="entry name" value="NAD(P)-binding Rossmann-like Domain"/>
    <property type="match status" value="2"/>
</dbReference>
<organism evidence="8">
    <name type="scientific">marine metagenome</name>
    <dbReference type="NCBI Taxonomy" id="408172"/>
    <lineage>
        <taxon>unclassified sequences</taxon>
        <taxon>metagenomes</taxon>
        <taxon>ecological metagenomes</taxon>
    </lineage>
</organism>
<dbReference type="NCBIfam" id="TIGR01327">
    <property type="entry name" value="PGDH"/>
    <property type="match status" value="1"/>
</dbReference>
<evidence type="ECO:0000256" key="6">
    <source>
        <dbReference type="ARBA" id="ARBA00048731"/>
    </source>
</evidence>
<evidence type="ECO:0000259" key="7">
    <source>
        <dbReference type="PROSITE" id="PS51671"/>
    </source>
</evidence>
<evidence type="ECO:0000256" key="4">
    <source>
        <dbReference type="ARBA" id="ARBA00023002"/>
    </source>
</evidence>
<comment type="pathway">
    <text evidence="1">Amino-acid biosynthesis; L-serine biosynthesis; L-serine from 3-phospho-D-glycerate: step 1/3.</text>
</comment>
<dbReference type="Gene3D" id="3.30.70.260">
    <property type="match status" value="1"/>
</dbReference>
<keyword evidence="5" id="KW-0520">NAD</keyword>
<dbReference type="InterPro" id="IPR036291">
    <property type="entry name" value="NAD(P)-bd_dom_sf"/>
</dbReference>
<dbReference type="InterPro" id="IPR045626">
    <property type="entry name" value="PGDH_ASB_dom"/>
</dbReference>
<dbReference type="GO" id="GO:0004617">
    <property type="term" value="F:phosphoglycerate dehydrogenase activity"/>
    <property type="evidence" value="ECO:0007669"/>
    <property type="project" value="UniProtKB-EC"/>
</dbReference>
<dbReference type="CDD" id="cd12173">
    <property type="entry name" value="PGDH_4"/>
    <property type="match status" value="1"/>
</dbReference>
<dbReference type="SUPFAM" id="SSF51735">
    <property type="entry name" value="NAD(P)-binding Rossmann-fold domains"/>
    <property type="match status" value="1"/>
</dbReference>
<evidence type="ECO:0000256" key="3">
    <source>
        <dbReference type="ARBA" id="ARBA00013143"/>
    </source>
</evidence>
<dbReference type="GO" id="GO:0006564">
    <property type="term" value="P:L-serine biosynthetic process"/>
    <property type="evidence" value="ECO:0007669"/>
    <property type="project" value="InterPro"/>
</dbReference>
<dbReference type="SUPFAM" id="SSF52283">
    <property type="entry name" value="Formate/glycerate dehydrogenase catalytic domain-like"/>
    <property type="match status" value="1"/>
</dbReference>
<comment type="similarity">
    <text evidence="2">Belongs to the D-isomer specific 2-hydroxyacid dehydrogenase family.</text>
</comment>
<dbReference type="InterPro" id="IPR029752">
    <property type="entry name" value="D-isomer_DH_CS1"/>
</dbReference>
<dbReference type="InterPro" id="IPR006236">
    <property type="entry name" value="PGDH"/>
</dbReference>
<feature type="non-terminal residue" evidence="8">
    <location>
        <position position="1"/>
    </location>
</feature>
<dbReference type="FunFam" id="3.30.1330.90:FF:000003">
    <property type="entry name" value="D-3-phosphoglycerate dehydrogenase"/>
    <property type="match status" value="1"/>
</dbReference>
<dbReference type="EMBL" id="UINC01034195">
    <property type="protein sequence ID" value="SVB24665.1"/>
    <property type="molecule type" value="Genomic_DNA"/>
</dbReference>
<dbReference type="AlphaFoldDB" id="A0A382CEY7"/>
<dbReference type="InterPro" id="IPR029753">
    <property type="entry name" value="D-isomer_DH_CS"/>
</dbReference>
<protein>
    <recommendedName>
        <fullName evidence="3">phosphoglycerate dehydrogenase</fullName>
        <ecNumber evidence="3">1.1.1.95</ecNumber>
    </recommendedName>
</protein>
<dbReference type="SUPFAM" id="SSF55021">
    <property type="entry name" value="ACT-like"/>
    <property type="match status" value="1"/>
</dbReference>
<evidence type="ECO:0000256" key="5">
    <source>
        <dbReference type="ARBA" id="ARBA00023027"/>
    </source>
</evidence>
<evidence type="ECO:0000256" key="1">
    <source>
        <dbReference type="ARBA" id="ARBA00005216"/>
    </source>
</evidence>
<feature type="domain" description="ACT" evidence="7">
    <location>
        <begin position="410"/>
        <end position="490"/>
    </location>
</feature>
<dbReference type="UniPathway" id="UPA00135">
    <property type="reaction ID" value="UER00196"/>
</dbReference>
<dbReference type="InterPro" id="IPR006139">
    <property type="entry name" value="D-isomer_2_OHA_DH_cat_dom"/>
</dbReference>
<reference evidence="8" key="1">
    <citation type="submission" date="2018-05" db="EMBL/GenBank/DDBJ databases">
        <authorList>
            <person name="Lanie J.A."/>
            <person name="Ng W.-L."/>
            <person name="Kazmierczak K.M."/>
            <person name="Andrzejewski T.M."/>
            <person name="Davidsen T.M."/>
            <person name="Wayne K.J."/>
            <person name="Tettelin H."/>
            <person name="Glass J.I."/>
            <person name="Rusch D."/>
            <person name="Podicherti R."/>
            <person name="Tsui H.-C.T."/>
            <person name="Winkler M.E."/>
        </authorList>
    </citation>
    <scope>NUCLEOTIDE SEQUENCE</scope>
</reference>
<dbReference type="InterPro" id="IPR045865">
    <property type="entry name" value="ACT-like_dom_sf"/>
</dbReference>
<dbReference type="EC" id="1.1.1.95" evidence="3"/>
<dbReference type="Pfam" id="PF00389">
    <property type="entry name" value="2-Hacid_dh"/>
    <property type="match status" value="1"/>
</dbReference>
<comment type="catalytic activity">
    <reaction evidence="6">
        <text>(2R)-3-phosphoglycerate + NAD(+) = 3-phosphooxypyruvate + NADH + H(+)</text>
        <dbReference type="Rhea" id="RHEA:12641"/>
        <dbReference type="ChEBI" id="CHEBI:15378"/>
        <dbReference type="ChEBI" id="CHEBI:18110"/>
        <dbReference type="ChEBI" id="CHEBI:57540"/>
        <dbReference type="ChEBI" id="CHEBI:57945"/>
        <dbReference type="ChEBI" id="CHEBI:58272"/>
        <dbReference type="EC" id="1.1.1.95"/>
    </reaction>
</comment>
<dbReference type="CDD" id="cd04902">
    <property type="entry name" value="ACT_3PGDH-xct"/>
    <property type="match status" value="1"/>
</dbReference>
<accession>A0A382CEY7</accession>
<dbReference type="InterPro" id="IPR029009">
    <property type="entry name" value="ASB_dom_sf"/>
</dbReference>
<evidence type="ECO:0000313" key="8">
    <source>
        <dbReference type="EMBL" id="SVB24665.1"/>
    </source>
</evidence>
<dbReference type="PROSITE" id="PS00671">
    <property type="entry name" value="D_2_HYDROXYACID_DH_3"/>
    <property type="match status" value="1"/>
</dbReference>
<gene>
    <name evidence="8" type="ORF">METZ01_LOCUS177519</name>
</gene>
<dbReference type="FunFam" id="3.40.50.720:FF:000021">
    <property type="entry name" value="D-3-phosphoglycerate dehydrogenase"/>
    <property type="match status" value="1"/>
</dbReference>
<keyword evidence="4" id="KW-0560">Oxidoreductase</keyword>